<dbReference type="Proteomes" id="UP000326877">
    <property type="component" value="Unassembled WGS sequence"/>
</dbReference>
<organism evidence="2">
    <name type="scientific">Petromyces alliaceus</name>
    <name type="common">Aspergillus alliaceus</name>
    <dbReference type="NCBI Taxonomy" id="209559"/>
    <lineage>
        <taxon>Eukaryota</taxon>
        <taxon>Fungi</taxon>
        <taxon>Dikarya</taxon>
        <taxon>Ascomycota</taxon>
        <taxon>Pezizomycotina</taxon>
        <taxon>Eurotiomycetes</taxon>
        <taxon>Eurotiomycetidae</taxon>
        <taxon>Eurotiales</taxon>
        <taxon>Aspergillaceae</taxon>
        <taxon>Aspergillus</taxon>
        <taxon>Aspergillus subgen. Circumdati</taxon>
    </lineage>
</organism>
<sequence>MEAIGSASAILAIATAGIQCTVKLVSFAGQVKTAPERITHIAEDVSQNASILQQLGDLMSENLDAESIDGSGDDAQVTLAYKQSDEKAKQERQSVFSEAGLETTTKVASRCHEIFQSLNKLLEEAGRMDSRSGKLRSVQKLKWPFLKPEIDTMREELKEAKGTLMLMLQLASLAMSRKMMDRYSPKLGLLPHSEVERQLLINSIVAQKSSEVHQASNKQPLHRCISCATMSIDGEEQAGPEVNFVTANLSPRGRSISGSPPAIPDTRAQMGKELSQAPINTNPPLSLYIIRPHPSLMDRKVHINCTHHQVALSEEEISSRLNDWRSSSSTTVLDQVLSLTAQELDTLNSLTERCWDGIDRKVSWIHFGEYLPVIDGFDEVKARTLTVIITQPPPKFEPTPRNAESGFRWGTGRPPLARDSSPRMSPYDAPYDAGSSNSMLGMGLPHDQQGATFQPGKTGGVVVQGTIEGPVDDVDEVDGEETEKIVQDLLAKYTNV</sequence>
<dbReference type="OrthoDB" id="5431013at2759"/>
<dbReference type="GO" id="GO:0006355">
    <property type="term" value="P:regulation of DNA-templated transcription"/>
    <property type="evidence" value="ECO:0007669"/>
    <property type="project" value="InterPro"/>
</dbReference>
<dbReference type="EMBL" id="ML735299">
    <property type="protein sequence ID" value="KAE8387092.1"/>
    <property type="molecule type" value="Genomic_DNA"/>
</dbReference>
<reference evidence="2" key="1">
    <citation type="submission" date="2019-04" db="EMBL/GenBank/DDBJ databases">
        <title>Friends and foes A comparative genomics studyof 23 Aspergillus species from section Flavi.</title>
        <authorList>
            <consortium name="DOE Joint Genome Institute"/>
            <person name="Kjaerbolling I."/>
            <person name="Vesth T."/>
            <person name="Frisvad J.C."/>
            <person name="Nybo J.L."/>
            <person name="Theobald S."/>
            <person name="Kildgaard S."/>
            <person name="Isbrandt T."/>
            <person name="Kuo A."/>
            <person name="Sato A."/>
            <person name="Lyhne E.K."/>
            <person name="Kogle M.E."/>
            <person name="Wiebenga A."/>
            <person name="Kun R.S."/>
            <person name="Lubbers R.J."/>
            <person name="Makela M.R."/>
            <person name="Barry K."/>
            <person name="Chovatia M."/>
            <person name="Clum A."/>
            <person name="Daum C."/>
            <person name="Haridas S."/>
            <person name="He G."/>
            <person name="LaButti K."/>
            <person name="Lipzen A."/>
            <person name="Mondo S."/>
            <person name="Riley R."/>
            <person name="Salamov A."/>
            <person name="Simmons B.A."/>
            <person name="Magnuson J.K."/>
            <person name="Henrissat B."/>
            <person name="Mortensen U.H."/>
            <person name="Larsen T.O."/>
            <person name="Devries R.P."/>
            <person name="Grigoriev I.V."/>
            <person name="Machida M."/>
            <person name="Baker S.E."/>
            <person name="Andersen M.R."/>
        </authorList>
    </citation>
    <scope>NUCLEOTIDE SEQUENCE [LARGE SCALE GENOMIC DNA]</scope>
    <source>
        <strain evidence="2">IBT 14317</strain>
    </source>
</reference>
<evidence type="ECO:0000313" key="2">
    <source>
        <dbReference type="EMBL" id="KAE8387092.1"/>
    </source>
</evidence>
<dbReference type="InterPro" id="IPR039327">
    <property type="entry name" value="CON7-like"/>
</dbReference>
<gene>
    <name evidence="2" type="ORF">BDV23DRAFT_186664</name>
</gene>
<protein>
    <recommendedName>
        <fullName evidence="3">Fungal N-terminal domain-containing protein</fullName>
    </recommendedName>
</protein>
<evidence type="ECO:0000256" key="1">
    <source>
        <dbReference type="SAM" id="MobiDB-lite"/>
    </source>
</evidence>
<name>A0A5N7BZ19_PETAA</name>
<dbReference type="AlphaFoldDB" id="A0A5N7BZ19"/>
<feature type="region of interest" description="Disordered" evidence="1">
    <location>
        <begin position="391"/>
        <end position="425"/>
    </location>
</feature>
<proteinExistence type="predicted"/>
<evidence type="ECO:0008006" key="3">
    <source>
        <dbReference type="Google" id="ProtNLM"/>
    </source>
</evidence>
<dbReference type="PANTHER" id="PTHR36167">
    <property type="entry name" value="C2H2 FINGER DOMAIN TRANSCRIPTION FACTOR (EUROFUNG)-RELATED"/>
    <property type="match status" value="1"/>
</dbReference>
<accession>A0A5N7BZ19</accession>
<dbReference type="PANTHER" id="PTHR36167:SF4">
    <property type="entry name" value="FUNGAL N-TERMINAL DOMAIN-CONTAINING PROTEIN"/>
    <property type="match status" value="1"/>
</dbReference>